<keyword evidence="3" id="KW-1185">Reference proteome</keyword>
<dbReference type="OrthoDB" id="110463at2"/>
<gene>
    <name evidence="2" type="ORF">CHM34_03850</name>
</gene>
<accession>A0A235B9D9</accession>
<dbReference type="SUPFAM" id="SSF53756">
    <property type="entry name" value="UDP-Glycosyltransferase/glycogen phosphorylase"/>
    <property type="match status" value="1"/>
</dbReference>
<dbReference type="InterPro" id="IPR055259">
    <property type="entry name" value="YkvP/CgeB_Glyco_trans-like"/>
</dbReference>
<proteinExistence type="predicted"/>
<reference evidence="2 3" key="1">
    <citation type="submission" date="2017-07" db="EMBL/GenBank/DDBJ databases">
        <title>The genome sequence of Paludifilum halophilum highlights mechanisms for microbial adaptation to high salt environemnts.</title>
        <authorList>
            <person name="Belbahri L."/>
        </authorList>
    </citation>
    <scope>NUCLEOTIDE SEQUENCE [LARGE SCALE GENOMIC DNA]</scope>
    <source>
        <strain evidence="2 3">DSM 102817</strain>
    </source>
</reference>
<sequence length="330" mass="38754">MVMRLFYLSSGKKTLSGLNPNMIGAFRRLERKRKGFRFESFLSLKEPRRKLMRKIRSFQPDVAVIFGHDNHDLLPQLRKSGAVVGLWVVNDPYSLENYRWKVPHYDFMVTQESGCVPFYRRMKVPCIHLPLATNPDVYSPQSVSGPYRSEICFVGNGWPTRIRFFDELTPYLLDKKFILVGKKWEGLKQYGRLKSNILNRTVSPKEAAKYYNGAKVVLNIHRANNDVDKNPLLLPAHTPNNRTFDIAACRSFQLLDCRRDLNRFYDPEKEIVCFQGIGDLKEKIDRYLVQDEERERIAVEGYRRTIREHTYDARLESFLDQLKILLRKRG</sequence>
<evidence type="ECO:0000313" key="3">
    <source>
        <dbReference type="Proteomes" id="UP000215459"/>
    </source>
</evidence>
<dbReference type="AlphaFoldDB" id="A0A235B9D9"/>
<evidence type="ECO:0000313" key="2">
    <source>
        <dbReference type="EMBL" id="OYD08923.1"/>
    </source>
</evidence>
<organism evidence="2 3">
    <name type="scientific">Paludifilum halophilum</name>
    <dbReference type="NCBI Taxonomy" id="1642702"/>
    <lineage>
        <taxon>Bacteria</taxon>
        <taxon>Bacillati</taxon>
        <taxon>Bacillota</taxon>
        <taxon>Bacilli</taxon>
        <taxon>Bacillales</taxon>
        <taxon>Thermoactinomycetaceae</taxon>
        <taxon>Paludifilum</taxon>
    </lineage>
</organism>
<comment type="caution">
    <text evidence="2">The sequence shown here is derived from an EMBL/GenBank/DDBJ whole genome shotgun (WGS) entry which is preliminary data.</text>
</comment>
<name>A0A235B9D9_9BACL</name>
<dbReference type="Proteomes" id="UP000215459">
    <property type="component" value="Unassembled WGS sequence"/>
</dbReference>
<dbReference type="Pfam" id="PF13524">
    <property type="entry name" value="Glyco_trans_1_2"/>
    <property type="match status" value="1"/>
</dbReference>
<feature type="domain" description="Spore protein YkvP/CgeB glycosyl transferase-like" evidence="1">
    <location>
        <begin position="164"/>
        <end position="320"/>
    </location>
</feature>
<protein>
    <recommendedName>
        <fullName evidence="1">Spore protein YkvP/CgeB glycosyl transferase-like domain-containing protein</fullName>
    </recommendedName>
</protein>
<dbReference type="EMBL" id="NOWF01000002">
    <property type="protein sequence ID" value="OYD08923.1"/>
    <property type="molecule type" value="Genomic_DNA"/>
</dbReference>
<evidence type="ECO:0000259" key="1">
    <source>
        <dbReference type="Pfam" id="PF13524"/>
    </source>
</evidence>